<dbReference type="OrthoDB" id="9788724at2"/>
<gene>
    <name evidence="3" type="ORF">DRW07_11230</name>
</gene>
<feature type="transmembrane region" description="Helical" evidence="1">
    <location>
        <begin position="52"/>
        <end position="69"/>
    </location>
</feature>
<feature type="transmembrane region" description="Helical" evidence="1">
    <location>
        <begin position="12"/>
        <end position="32"/>
    </location>
</feature>
<feature type="transmembrane region" description="Helical" evidence="1">
    <location>
        <begin position="217"/>
        <end position="238"/>
    </location>
</feature>
<evidence type="ECO:0000256" key="1">
    <source>
        <dbReference type="SAM" id="Phobius"/>
    </source>
</evidence>
<evidence type="ECO:0000313" key="4">
    <source>
        <dbReference type="Proteomes" id="UP000275281"/>
    </source>
</evidence>
<proteinExistence type="predicted"/>
<dbReference type="AlphaFoldDB" id="A0A3N5YBX9"/>
<dbReference type="RefSeq" id="WP_124028002.1">
    <property type="nucleotide sequence ID" value="NZ_JBHRSN010000006.1"/>
</dbReference>
<feature type="transmembrane region" description="Helical" evidence="1">
    <location>
        <begin position="310"/>
        <end position="337"/>
    </location>
</feature>
<dbReference type="Proteomes" id="UP000275281">
    <property type="component" value="Unassembled WGS sequence"/>
</dbReference>
<dbReference type="Pfam" id="PF07786">
    <property type="entry name" value="HGSNAT_cat"/>
    <property type="match status" value="1"/>
</dbReference>
<keyword evidence="1" id="KW-0472">Membrane</keyword>
<feature type="transmembrane region" description="Helical" evidence="1">
    <location>
        <begin position="152"/>
        <end position="171"/>
    </location>
</feature>
<comment type="caution">
    <text evidence="3">The sequence shown here is derived from an EMBL/GenBank/DDBJ whole genome shotgun (WGS) entry which is preliminary data.</text>
</comment>
<feature type="transmembrane region" description="Helical" evidence="1">
    <location>
        <begin position="127"/>
        <end position="145"/>
    </location>
</feature>
<dbReference type="EMBL" id="RPOK01000003">
    <property type="protein sequence ID" value="RPJ66645.1"/>
    <property type="molecule type" value="Genomic_DNA"/>
</dbReference>
<feature type="domain" description="Heparan-alpha-glucosaminide N-acetyltransferase catalytic" evidence="2">
    <location>
        <begin position="8"/>
        <end position="242"/>
    </location>
</feature>
<feature type="transmembrane region" description="Helical" evidence="1">
    <location>
        <begin position="250"/>
        <end position="270"/>
    </location>
</feature>
<dbReference type="InterPro" id="IPR012429">
    <property type="entry name" value="HGSNAT_cat"/>
</dbReference>
<feature type="transmembrane region" description="Helical" evidence="1">
    <location>
        <begin position="276"/>
        <end position="298"/>
    </location>
</feature>
<evidence type="ECO:0000313" key="3">
    <source>
        <dbReference type="EMBL" id="RPJ66645.1"/>
    </source>
</evidence>
<dbReference type="PANTHER" id="PTHR31061:SF24">
    <property type="entry name" value="LD22376P"/>
    <property type="match status" value="1"/>
</dbReference>
<feature type="transmembrane region" description="Helical" evidence="1">
    <location>
        <begin position="357"/>
        <end position="379"/>
    </location>
</feature>
<protein>
    <submittedName>
        <fullName evidence="3">DUF1624 domain-containing protein</fullName>
    </submittedName>
</protein>
<reference evidence="3 4" key="1">
    <citation type="submission" date="2018-11" db="EMBL/GenBank/DDBJ databases">
        <authorList>
            <person name="Ye M.-Q."/>
            <person name="Du Z.-J."/>
        </authorList>
    </citation>
    <scope>NUCLEOTIDE SEQUENCE [LARGE SCALE GENOMIC DNA]</scope>
    <source>
        <strain evidence="3 4">U0105</strain>
    </source>
</reference>
<accession>A0A3N5YBX9</accession>
<keyword evidence="4" id="KW-1185">Reference proteome</keyword>
<feature type="transmembrane region" description="Helical" evidence="1">
    <location>
        <begin position="90"/>
        <end position="107"/>
    </location>
</feature>
<dbReference type="PANTHER" id="PTHR31061">
    <property type="entry name" value="LD22376P"/>
    <property type="match status" value="1"/>
</dbReference>
<keyword evidence="1" id="KW-0812">Transmembrane</keyword>
<sequence>MSKLSQDRMLAIDALRGITITAMILVNNPGSWQYVYPPLLHAEWHGWTPTDLIFPFFVFIVGLSMSLSVPKQLAKGQPNSAILKQGLIRCTKLILLGLFLAVFYYNTFDPNYNWWTDRIVEIRLPGVLQRIGIVFLLTLMLMLWLNNRGRIIAFGALMLGYWASMQWAVYYDAQGNAYSGLFDFGNSFAAWLDSVVFGSAHVYYPKATPFPFDPEGIFSTLPAVATCLSGVFAGQWLASNASLSRKTLMLALVGIAGYLAGEFLSFVVPINKALWTPSYVLMSSGLACLSLALCLFLIDMKGFRKWTAPFVVFGANSIAFFMFAGVLARILIMIPVGQTSFQGWLYASALQPVFGNYNGSLAFALLFLLVSYLVMFGMYKRGIIWKV</sequence>
<name>A0A3N5YBX9_9ALTE</name>
<keyword evidence="1" id="KW-1133">Transmembrane helix</keyword>
<evidence type="ECO:0000259" key="2">
    <source>
        <dbReference type="Pfam" id="PF07786"/>
    </source>
</evidence>
<organism evidence="3 4">
    <name type="scientific">Alteromonas sediminis</name>
    <dbReference type="NCBI Taxonomy" id="2259342"/>
    <lineage>
        <taxon>Bacteria</taxon>
        <taxon>Pseudomonadati</taxon>
        <taxon>Pseudomonadota</taxon>
        <taxon>Gammaproteobacteria</taxon>
        <taxon>Alteromonadales</taxon>
        <taxon>Alteromonadaceae</taxon>
        <taxon>Alteromonas/Salinimonas group</taxon>
        <taxon>Alteromonas</taxon>
    </lineage>
</organism>